<organism evidence="1 2">
    <name type="scientific">Ustilaginoidea virens</name>
    <name type="common">Rice false smut fungus</name>
    <name type="synonym">Villosiclava virens</name>
    <dbReference type="NCBI Taxonomy" id="1159556"/>
    <lineage>
        <taxon>Eukaryota</taxon>
        <taxon>Fungi</taxon>
        <taxon>Dikarya</taxon>
        <taxon>Ascomycota</taxon>
        <taxon>Pezizomycotina</taxon>
        <taxon>Sordariomycetes</taxon>
        <taxon>Hypocreomycetidae</taxon>
        <taxon>Hypocreales</taxon>
        <taxon>Clavicipitaceae</taxon>
        <taxon>Ustilaginoidea</taxon>
    </lineage>
</organism>
<sequence length="153" mass="16515">MADGRRQTADGRRQTADGHSFNCLKLQLLHALLPTTLHPLVGERRLTTLPLPDPPVARPVCRWTNLSSSAWYFSSAAARRPSPAARQQIRARSNVQGCRVAGLQGSPPCPTQAQASPHYLHTRADKGLSSGKQFQLCSGMAVLQFCSGSRNGG</sequence>
<dbReference type="Proteomes" id="UP000027002">
    <property type="component" value="Chromosome 4"/>
</dbReference>
<dbReference type="EMBL" id="CP072756">
    <property type="protein sequence ID" value="QUC21016.1"/>
    <property type="molecule type" value="Genomic_DNA"/>
</dbReference>
<dbReference type="KEGG" id="uvi:66066035"/>
<keyword evidence="2" id="KW-1185">Reference proteome</keyword>
<protein>
    <submittedName>
        <fullName evidence="1">Uncharacterized protein</fullName>
    </submittedName>
</protein>
<gene>
    <name evidence="1" type="ORF">UV8b_05257</name>
</gene>
<proteinExistence type="predicted"/>
<dbReference type="GeneID" id="66066035"/>
<name>A0A8E5MIH0_USTVR</name>
<dbReference type="AlphaFoldDB" id="A0A8E5MIH0"/>
<reference evidence="1" key="1">
    <citation type="submission" date="2020-03" db="EMBL/GenBank/DDBJ databases">
        <title>A mixture of massive structural variations and highly conserved coding sequences in Ustilaginoidea virens genome.</title>
        <authorList>
            <person name="Zhang K."/>
            <person name="Zhao Z."/>
            <person name="Zhang Z."/>
            <person name="Li Y."/>
            <person name="Hsiang T."/>
            <person name="Sun W."/>
        </authorList>
    </citation>
    <scope>NUCLEOTIDE SEQUENCE</scope>
    <source>
        <strain evidence="1">UV-8b</strain>
    </source>
</reference>
<evidence type="ECO:0000313" key="2">
    <source>
        <dbReference type="Proteomes" id="UP000027002"/>
    </source>
</evidence>
<evidence type="ECO:0000313" key="1">
    <source>
        <dbReference type="EMBL" id="QUC21016.1"/>
    </source>
</evidence>
<dbReference type="RefSeq" id="XP_042998689.1">
    <property type="nucleotide sequence ID" value="XM_043142755.1"/>
</dbReference>
<accession>A0A8E5MIH0</accession>